<comment type="caution">
    <text evidence="3">The sequence shown here is derived from an EMBL/GenBank/DDBJ whole genome shotgun (WGS) entry which is preliminary data.</text>
</comment>
<feature type="region of interest" description="Disordered" evidence="1">
    <location>
        <begin position="287"/>
        <end position="362"/>
    </location>
</feature>
<keyword evidence="4" id="KW-1185">Reference proteome</keyword>
<keyword evidence="2" id="KW-0812">Transmembrane</keyword>
<reference evidence="3" key="2">
    <citation type="submission" date="2023-06" db="EMBL/GenBank/DDBJ databases">
        <authorList>
            <consortium name="Lawrence Berkeley National Laboratory"/>
            <person name="Haridas S."/>
            <person name="Hensen N."/>
            <person name="Bonometti L."/>
            <person name="Westerberg I."/>
            <person name="Brannstrom I.O."/>
            <person name="Guillou S."/>
            <person name="Cros-Aarteil S."/>
            <person name="Calhoun S."/>
            <person name="Kuo A."/>
            <person name="Mondo S."/>
            <person name="Pangilinan J."/>
            <person name="Riley R."/>
            <person name="LaButti K."/>
            <person name="Andreopoulos B."/>
            <person name="Lipzen A."/>
            <person name="Chen C."/>
            <person name="Yanf M."/>
            <person name="Daum C."/>
            <person name="Ng V."/>
            <person name="Clum A."/>
            <person name="Steindorff A."/>
            <person name="Ohm R."/>
            <person name="Martin F."/>
            <person name="Silar P."/>
            <person name="Natvig D."/>
            <person name="Lalanne C."/>
            <person name="Gautier V."/>
            <person name="Ament-velasquez S.L."/>
            <person name="Kruys A."/>
            <person name="Hutchinson M.I."/>
            <person name="Powell A.J."/>
            <person name="Barry K."/>
            <person name="Miller A.N."/>
            <person name="Grigoriev I.V."/>
            <person name="Debuchy R."/>
            <person name="Gladieux P."/>
            <person name="Thoren M.H."/>
            <person name="Johannesson H."/>
        </authorList>
    </citation>
    <scope>NUCLEOTIDE SEQUENCE</scope>
    <source>
        <strain evidence="3">CBS 232.78</strain>
    </source>
</reference>
<organism evidence="3 4">
    <name type="scientific">Podospora didyma</name>
    <dbReference type="NCBI Taxonomy" id="330526"/>
    <lineage>
        <taxon>Eukaryota</taxon>
        <taxon>Fungi</taxon>
        <taxon>Dikarya</taxon>
        <taxon>Ascomycota</taxon>
        <taxon>Pezizomycotina</taxon>
        <taxon>Sordariomycetes</taxon>
        <taxon>Sordariomycetidae</taxon>
        <taxon>Sordariales</taxon>
        <taxon>Podosporaceae</taxon>
        <taxon>Podospora</taxon>
    </lineage>
</organism>
<keyword evidence="2" id="KW-0472">Membrane</keyword>
<evidence type="ECO:0000313" key="4">
    <source>
        <dbReference type="Proteomes" id="UP001285441"/>
    </source>
</evidence>
<feature type="transmembrane region" description="Helical" evidence="2">
    <location>
        <begin position="196"/>
        <end position="218"/>
    </location>
</feature>
<feature type="region of interest" description="Disordered" evidence="1">
    <location>
        <begin position="238"/>
        <end position="270"/>
    </location>
</feature>
<keyword evidence="2" id="KW-1133">Transmembrane helix</keyword>
<accession>A0AAE0N296</accession>
<feature type="region of interest" description="Disordered" evidence="1">
    <location>
        <begin position="543"/>
        <end position="576"/>
    </location>
</feature>
<feature type="compositionally biased region" description="Polar residues" evidence="1">
    <location>
        <begin position="288"/>
        <end position="307"/>
    </location>
</feature>
<dbReference type="AlphaFoldDB" id="A0AAE0N296"/>
<dbReference type="EMBL" id="JAULSW010000010">
    <property type="protein sequence ID" value="KAK3368246.1"/>
    <property type="molecule type" value="Genomic_DNA"/>
</dbReference>
<protein>
    <submittedName>
        <fullName evidence="3">Uncharacterized protein</fullName>
    </submittedName>
</protein>
<feature type="compositionally biased region" description="Basic and acidic residues" evidence="1">
    <location>
        <begin position="314"/>
        <end position="336"/>
    </location>
</feature>
<reference evidence="3" key="1">
    <citation type="journal article" date="2023" name="Mol. Phylogenet. Evol.">
        <title>Genome-scale phylogeny and comparative genomics of the fungal order Sordariales.</title>
        <authorList>
            <person name="Hensen N."/>
            <person name="Bonometti L."/>
            <person name="Westerberg I."/>
            <person name="Brannstrom I.O."/>
            <person name="Guillou S."/>
            <person name="Cros-Aarteil S."/>
            <person name="Calhoun S."/>
            <person name="Haridas S."/>
            <person name="Kuo A."/>
            <person name="Mondo S."/>
            <person name="Pangilinan J."/>
            <person name="Riley R."/>
            <person name="LaButti K."/>
            <person name="Andreopoulos B."/>
            <person name="Lipzen A."/>
            <person name="Chen C."/>
            <person name="Yan M."/>
            <person name="Daum C."/>
            <person name="Ng V."/>
            <person name="Clum A."/>
            <person name="Steindorff A."/>
            <person name="Ohm R.A."/>
            <person name="Martin F."/>
            <person name="Silar P."/>
            <person name="Natvig D.O."/>
            <person name="Lalanne C."/>
            <person name="Gautier V."/>
            <person name="Ament-Velasquez S.L."/>
            <person name="Kruys A."/>
            <person name="Hutchinson M.I."/>
            <person name="Powell A.J."/>
            <person name="Barry K."/>
            <person name="Miller A.N."/>
            <person name="Grigoriev I.V."/>
            <person name="Debuchy R."/>
            <person name="Gladieux P."/>
            <person name="Hiltunen Thoren M."/>
            <person name="Johannesson H."/>
        </authorList>
    </citation>
    <scope>NUCLEOTIDE SEQUENCE</scope>
    <source>
        <strain evidence="3">CBS 232.78</strain>
    </source>
</reference>
<feature type="compositionally biased region" description="Basic and acidic residues" evidence="1">
    <location>
        <begin position="238"/>
        <end position="249"/>
    </location>
</feature>
<evidence type="ECO:0000256" key="1">
    <source>
        <dbReference type="SAM" id="MobiDB-lite"/>
    </source>
</evidence>
<dbReference type="Proteomes" id="UP001285441">
    <property type="component" value="Unassembled WGS sequence"/>
</dbReference>
<sequence>MATAKRSNITVLRKSRVVHYLHHRLHAVLFLAVLVIPSLLTRGAIASAAGCGADFLFPPKDIQHDFYHLDSIEVTYRSNFSNPTLSCLCGAPGQATQKFKADNAGPFNGSAVVFLNFSSTDPCWFHLRPNTGGCGDSSSTFFLADPTATATATANSTSLPSSPADLASLTASSTAVAVASQEPQGGGNNLSPGARVALGIGITLVCLAVAAMAAFLYFRRRKRGQDSALAGAIVDHDRRSGRKAPEKALTRNGSTSMASGHSEEPLYPIQPVFDGYPGSMGYDDVRSLHSSINSHSPTGPHSPTLSHNGFWGAERPDRPEPPPIRYERSTERDELSAARLNSQPAAVVTSYGPNPVTPTLTPRASSRIELNKRAGAVSTDSLEFVPPMPTLSSIPDYTSYRIPPPAPIPEQKLSPPRKYVAPVVVSYGPNRVTPTPAVTSPTVPLDEGVVKRRIVEHAPLPPPPPAPLSAHERSFSWFEGDEPVPGSNTMGPLPPYASEADFNAMKNGAVRTLAAPQAEAELPPTKDGFYHYSTDIVEYELPGASPEHEPQLPFHPYKTHPQAGPSGGGGGGLRDIDEQKFLLSDVEMASLREQKMKIRAAAAAAAAAKPETHESYDLGERVSR</sequence>
<proteinExistence type="predicted"/>
<gene>
    <name evidence="3" type="ORF">B0H63DRAFT_403532</name>
</gene>
<evidence type="ECO:0000313" key="3">
    <source>
        <dbReference type="EMBL" id="KAK3368246.1"/>
    </source>
</evidence>
<evidence type="ECO:0000256" key="2">
    <source>
        <dbReference type="SAM" id="Phobius"/>
    </source>
</evidence>
<name>A0AAE0N296_9PEZI</name>